<dbReference type="AlphaFoldDB" id="A0A067CCK9"/>
<proteinExistence type="predicted"/>
<dbReference type="KEGG" id="spar:SPRG_07639"/>
<dbReference type="RefSeq" id="XP_012202307.1">
    <property type="nucleotide sequence ID" value="XM_012346917.1"/>
</dbReference>
<evidence type="ECO:0000313" key="2">
    <source>
        <dbReference type="EMBL" id="KDO26925.1"/>
    </source>
</evidence>
<sequence>MLPVLATDDRDARSLAITNVVLTPCCRGCRRFEAFLKSPTDSEWHIEWYEDSRRTWCATLEAFAAHLPMRLEVAITSHAIYPNVCVATFRKRLDNRDDDPEEVRPGHRARTLAKIARLREYLGEQNKHTSDDDGADKDGPPTKRVKPSESC</sequence>
<reference evidence="2 3" key="1">
    <citation type="journal article" date="2013" name="PLoS Genet.">
        <title>Distinctive expansion of potential virulence genes in the genome of the oomycete fish pathogen Saprolegnia parasitica.</title>
        <authorList>
            <person name="Jiang R.H."/>
            <person name="de Bruijn I."/>
            <person name="Haas B.J."/>
            <person name="Belmonte R."/>
            <person name="Lobach L."/>
            <person name="Christie J."/>
            <person name="van den Ackerveken G."/>
            <person name="Bottin A."/>
            <person name="Bulone V."/>
            <person name="Diaz-Moreno S.M."/>
            <person name="Dumas B."/>
            <person name="Fan L."/>
            <person name="Gaulin E."/>
            <person name="Govers F."/>
            <person name="Grenville-Briggs L.J."/>
            <person name="Horner N.R."/>
            <person name="Levin J.Z."/>
            <person name="Mammella M."/>
            <person name="Meijer H.J."/>
            <person name="Morris P."/>
            <person name="Nusbaum C."/>
            <person name="Oome S."/>
            <person name="Phillips A.J."/>
            <person name="van Rooyen D."/>
            <person name="Rzeszutek E."/>
            <person name="Saraiva M."/>
            <person name="Secombes C.J."/>
            <person name="Seidl M.F."/>
            <person name="Snel B."/>
            <person name="Stassen J.H."/>
            <person name="Sykes S."/>
            <person name="Tripathy S."/>
            <person name="van den Berg H."/>
            <person name="Vega-Arreguin J.C."/>
            <person name="Wawra S."/>
            <person name="Young S.K."/>
            <person name="Zeng Q."/>
            <person name="Dieguez-Uribeondo J."/>
            <person name="Russ C."/>
            <person name="Tyler B.M."/>
            <person name="van West P."/>
        </authorList>
    </citation>
    <scope>NUCLEOTIDE SEQUENCE [LARGE SCALE GENOMIC DNA]</scope>
    <source>
        <strain evidence="2 3">CBS 223.65</strain>
    </source>
</reference>
<dbReference type="GeneID" id="24129895"/>
<feature type="compositionally biased region" description="Basic and acidic residues" evidence="1">
    <location>
        <begin position="123"/>
        <end position="141"/>
    </location>
</feature>
<name>A0A067CCK9_SAPPC</name>
<keyword evidence="3" id="KW-1185">Reference proteome</keyword>
<feature type="region of interest" description="Disordered" evidence="1">
    <location>
        <begin position="123"/>
        <end position="151"/>
    </location>
</feature>
<protein>
    <submittedName>
        <fullName evidence="2">Uncharacterized protein</fullName>
    </submittedName>
</protein>
<dbReference type="VEuPathDB" id="FungiDB:SPRG_07639"/>
<evidence type="ECO:0000313" key="3">
    <source>
        <dbReference type="Proteomes" id="UP000030745"/>
    </source>
</evidence>
<accession>A0A067CCK9</accession>
<dbReference type="Proteomes" id="UP000030745">
    <property type="component" value="Unassembled WGS sequence"/>
</dbReference>
<gene>
    <name evidence="2" type="ORF">SPRG_07639</name>
</gene>
<evidence type="ECO:0000256" key="1">
    <source>
        <dbReference type="SAM" id="MobiDB-lite"/>
    </source>
</evidence>
<dbReference type="EMBL" id="KK583220">
    <property type="protein sequence ID" value="KDO26925.1"/>
    <property type="molecule type" value="Genomic_DNA"/>
</dbReference>
<organism evidence="2 3">
    <name type="scientific">Saprolegnia parasitica (strain CBS 223.65)</name>
    <dbReference type="NCBI Taxonomy" id="695850"/>
    <lineage>
        <taxon>Eukaryota</taxon>
        <taxon>Sar</taxon>
        <taxon>Stramenopiles</taxon>
        <taxon>Oomycota</taxon>
        <taxon>Saprolegniomycetes</taxon>
        <taxon>Saprolegniales</taxon>
        <taxon>Saprolegniaceae</taxon>
        <taxon>Saprolegnia</taxon>
    </lineage>
</organism>